<comment type="caution">
    <text evidence="1">The sequence shown here is derived from an EMBL/GenBank/DDBJ whole genome shotgun (WGS) entry which is preliminary data.</text>
</comment>
<protein>
    <submittedName>
        <fullName evidence="1">Uncharacterized protein</fullName>
    </submittedName>
</protein>
<dbReference type="Proteomes" id="UP001153331">
    <property type="component" value="Unassembled WGS sequence"/>
</dbReference>
<proteinExistence type="predicted"/>
<keyword evidence="2" id="KW-1185">Reference proteome</keyword>
<evidence type="ECO:0000313" key="2">
    <source>
        <dbReference type="Proteomes" id="UP001153331"/>
    </source>
</evidence>
<evidence type="ECO:0000313" key="1">
    <source>
        <dbReference type="EMBL" id="KAJ8116635.1"/>
    </source>
</evidence>
<gene>
    <name evidence="1" type="ORF">OPT61_g1978</name>
</gene>
<dbReference type="EMBL" id="JAPHNI010000085">
    <property type="protein sequence ID" value="KAJ8116635.1"/>
    <property type="molecule type" value="Genomic_DNA"/>
</dbReference>
<accession>A0ACC2IN64</accession>
<reference evidence="1" key="1">
    <citation type="submission" date="2022-11" db="EMBL/GenBank/DDBJ databases">
        <title>Genome Sequence of Boeremia exigua.</title>
        <authorList>
            <person name="Buettner E."/>
        </authorList>
    </citation>
    <scope>NUCLEOTIDE SEQUENCE</scope>
    <source>
        <strain evidence="1">CU02</strain>
    </source>
</reference>
<sequence>MPPHNLNPSTPSELDLPVQSQLSAPPDSPPVLTGDAERALSFIKHHCETSRTETPSGQERYIAVISSTEEQHIRATLAFDTEDLRFGYDQLIYCRYPPEEGEKSGQDRPSGKIPIVSFTHELSHESNFVVEIGYTQSESELFQNNATFLKQHKGEIRTAVAIKLQAQSVATRENREAGSACYVIIRYGDGNFKDRVVDIVDFRDKDGNVLDGNFDLRLSNFCPTAVVPHSDDPQADPHMLIPHDMLNTWVNQGQHSQRRMDRKSEETVETEKTSPGSVRFKHPADRTQQGSPAATGNRSIQSEINSSVDRRGRPRWTTRRLPT</sequence>
<organism evidence="1 2">
    <name type="scientific">Boeremia exigua</name>
    <dbReference type="NCBI Taxonomy" id="749465"/>
    <lineage>
        <taxon>Eukaryota</taxon>
        <taxon>Fungi</taxon>
        <taxon>Dikarya</taxon>
        <taxon>Ascomycota</taxon>
        <taxon>Pezizomycotina</taxon>
        <taxon>Dothideomycetes</taxon>
        <taxon>Pleosporomycetidae</taxon>
        <taxon>Pleosporales</taxon>
        <taxon>Pleosporineae</taxon>
        <taxon>Didymellaceae</taxon>
        <taxon>Boeremia</taxon>
    </lineage>
</organism>
<name>A0ACC2IN64_9PLEO</name>